<sequence length="246" mass="27263">MNDRIGRDNDHLLNKQDEDDLNVPSQRTDVTPGFEEHHGDTLPNRTSDLDDRRDDLGDDRSGDSLVAGRVDDPRPGHDDLGDKLDDDLNDGRPGDVLDQEPPVIDSTRHDDGLDDSAPAVIADPPGDGLDQDVTVIDSDRQGSAPAAYQPAASTSLFDHDPDEVRRRWQEVQAGFVDDPRDSVERADSLLDEITTSLRTALETRTAELQGRWKNSDQNDTEELRTALRDYRAMLEQLLTTSSAGTR</sequence>
<feature type="compositionally biased region" description="Basic and acidic residues" evidence="1">
    <location>
        <begin position="1"/>
        <end position="16"/>
    </location>
</feature>
<keyword evidence="3" id="KW-1185">Reference proteome</keyword>
<dbReference type="EMBL" id="FZOD01000076">
    <property type="protein sequence ID" value="SNT60206.1"/>
    <property type="molecule type" value="Genomic_DNA"/>
</dbReference>
<dbReference type="AlphaFoldDB" id="A0A239NZE1"/>
<reference evidence="2 3" key="1">
    <citation type="submission" date="2017-06" db="EMBL/GenBank/DDBJ databases">
        <authorList>
            <person name="Kim H.J."/>
            <person name="Triplett B.A."/>
        </authorList>
    </citation>
    <scope>NUCLEOTIDE SEQUENCE [LARGE SCALE GENOMIC DNA]</scope>
    <source>
        <strain evidence="2 3">CGMCC 4.2132</strain>
    </source>
</reference>
<proteinExistence type="predicted"/>
<evidence type="ECO:0000313" key="2">
    <source>
        <dbReference type="EMBL" id="SNT60206.1"/>
    </source>
</evidence>
<name>A0A239NZE1_9ACTN</name>
<evidence type="ECO:0000313" key="3">
    <source>
        <dbReference type="Proteomes" id="UP000198282"/>
    </source>
</evidence>
<feature type="compositionally biased region" description="Basic and acidic residues" evidence="1">
    <location>
        <begin position="47"/>
        <end position="62"/>
    </location>
</feature>
<protein>
    <submittedName>
        <fullName evidence="2">Uncharacterized protein</fullName>
    </submittedName>
</protein>
<organism evidence="2 3">
    <name type="scientific">Streptosporangium subroseum</name>
    <dbReference type="NCBI Taxonomy" id="106412"/>
    <lineage>
        <taxon>Bacteria</taxon>
        <taxon>Bacillati</taxon>
        <taxon>Actinomycetota</taxon>
        <taxon>Actinomycetes</taxon>
        <taxon>Streptosporangiales</taxon>
        <taxon>Streptosporangiaceae</taxon>
        <taxon>Streptosporangium</taxon>
    </lineage>
</organism>
<dbReference type="RefSeq" id="WP_089212876.1">
    <property type="nucleotide sequence ID" value="NZ_FZOD01000076.1"/>
</dbReference>
<gene>
    <name evidence="2" type="ORF">SAMN05216276_107643</name>
</gene>
<feature type="compositionally biased region" description="Basic and acidic residues" evidence="1">
    <location>
        <begin position="69"/>
        <end position="83"/>
    </location>
</feature>
<evidence type="ECO:0000256" key="1">
    <source>
        <dbReference type="SAM" id="MobiDB-lite"/>
    </source>
</evidence>
<dbReference type="Proteomes" id="UP000198282">
    <property type="component" value="Unassembled WGS sequence"/>
</dbReference>
<feature type="region of interest" description="Disordered" evidence="1">
    <location>
        <begin position="1"/>
        <end position="133"/>
    </location>
</feature>
<accession>A0A239NZE1</accession>
<dbReference type="OrthoDB" id="123178at2"/>